<dbReference type="InterPro" id="IPR037143">
    <property type="entry name" value="4-PPantetheinyl_Trfase_dom_sf"/>
</dbReference>
<dbReference type="GO" id="GO:0008897">
    <property type="term" value="F:holo-[acyl-carrier-protein] synthase activity"/>
    <property type="evidence" value="ECO:0007669"/>
    <property type="project" value="InterPro"/>
</dbReference>
<evidence type="ECO:0000313" key="5">
    <source>
        <dbReference type="EMBL" id="AMD89575.1"/>
    </source>
</evidence>
<feature type="region of interest" description="Disordered" evidence="3">
    <location>
        <begin position="1"/>
        <end position="26"/>
    </location>
</feature>
<evidence type="ECO:0000313" key="6">
    <source>
        <dbReference type="Proteomes" id="UP000069241"/>
    </source>
</evidence>
<evidence type="ECO:0000256" key="1">
    <source>
        <dbReference type="ARBA" id="ARBA00010990"/>
    </source>
</evidence>
<dbReference type="RefSeq" id="WP_062251934.1">
    <property type="nucleotide sequence ID" value="NZ_CP014229.1"/>
</dbReference>
<evidence type="ECO:0000259" key="4">
    <source>
        <dbReference type="Pfam" id="PF01648"/>
    </source>
</evidence>
<dbReference type="EMBL" id="CP014229">
    <property type="protein sequence ID" value="AMD89575.1"/>
    <property type="molecule type" value="Genomic_DNA"/>
</dbReference>
<organism evidence="5 6">
    <name type="scientific">Desulfovibrio fairfieldensis</name>
    <dbReference type="NCBI Taxonomy" id="44742"/>
    <lineage>
        <taxon>Bacteria</taxon>
        <taxon>Pseudomonadati</taxon>
        <taxon>Thermodesulfobacteriota</taxon>
        <taxon>Desulfovibrionia</taxon>
        <taxon>Desulfovibrionales</taxon>
        <taxon>Desulfovibrionaceae</taxon>
        <taxon>Desulfovibrio</taxon>
    </lineage>
</organism>
<dbReference type="Gene3D" id="3.90.470.20">
    <property type="entry name" value="4'-phosphopantetheinyl transferase domain"/>
    <property type="match status" value="1"/>
</dbReference>
<evidence type="ECO:0000256" key="2">
    <source>
        <dbReference type="ARBA" id="ARBA00022679"/>
    </source>
</evidence>
<dbReference type="GO" id="GO:0005829">
    <property type="term" value="C:cytosol"/>
    <property type="evidence" value="ECO:0007669"/>
    <property type="project" value="TreeGrafter"/>
</dbReference>
<keyword evidence="6" id="KW-1185">Reference proteome</keyword>
<dbReference type="InterPro" id="IPR050559">
    <property type="entry name" value="P-Pant_transferase_sf"/>
</dbReference>
<proteinExistence type="inferred from homology"/>
<dbReference type="Pfam" id="PF01648">
    <property type="entry name" value="ACPS"/>
    <property type="match status" value="1"/>
</dbReference>
<comment type="similarity">
    <text evidence="1">Belongs to the P-Pant transferase superfamily. Gsp/Sfp/HetI/AcpT family.</text>
</comment>
<dbReference type="AlphaFoldDB" id="A0A0X8JIR4"/>
<protein>
    <submittedName>
        <fullName evidence="5">4-phosphopantetheinyl transferase</fullName>
    </submittedName>
</protein>
<name>A0A0X8JIR4_9BACT</name>
<keyword evidence="2 5" id="KW-0808">Transferase</keyword>
<sequence length="286" mass="32013">MKSPRENPTKPHVALRPAPFDTETEGEEKVHVYLTHARDLMDLASPAQQGHGLEALLEREDPASTLGRAFALLSPQEQYKALRFHRLNDGILYMASHAALRMLLSLEKGRRLPHEWLFASSNYGRPYLVADAFCDFNLSHSWPWAAIAFCRHGRCGVDVELQEHLGDWQALIPLVCHENEQQRMEQAGRPAHQFLRLWTAKEAVSKVLGLGLSLHFPSMETDMSTGSIRIDGRPAPVRFVHLANSVEEGVVSVAWAGTPEKSFCCRVSQFNVTTGCVAHVGEHHVQ</sequence>
<evidence type="ECO:0000256" key="3">
    <source>
        <dbReference type="SAM" id="MobiDB-lite"/>
    </source>
</evidence>
<dbReference type="InterPro" id="IPR008278">
    <property type="entry name" value="4-PPantetheinyl_Trfase_dom"/>
</dbReference>
<dbReference type="KEGG" id="dfi:AXF13_05290"/>
<dbReference type="Proteomes" id="UP000069241">
    <property type="component" value="Chromosome"/>
</dbReference>
<dbReference type="PANTHER" id="PTHR12215">
    <property type="entry name" value="PHOSPHOPANTETHEINE TRANSFERASE"/>
    <property type="match status" value="1"/>
</dbReference>
<dbReference type="GO" id="GO:0000287">
    <property type="term" value="F:magnesium ion binding"/>
    <property type="evidence" value="ECO:0007669"/>
    <property type="project" value="InterPro"/>
</dbReference>
<dbReference type="GO" id="GO:0019878">
    <property type="term" value="P:lysine biosynthetic process via aminoadipic acid"/>
    <property type="evidence" value="ECO:0007669"/>
    <property type="project" value="TreeGrafter"/>
</dbReference>
<dbReference type="STRING" id="44742.AXF13_05290"/>
<reference evidence="6" key="1">
    <citation type="submission" date="2016-02" db="EMBL/GenBank/DDBJ databases">
        <authorList>
            <person name="Holder M.E."/>
            <person name="Ajami N.J."/>
            <person name="Petrosino J.F."/>
        </authorList>
    </citation>
    <scope>NUCLEOTIDE SEQUENCE [LARGE SCALE GENOMIC DNA]</scope>
    <source>
        <strain evidence="6">CCUG 45958</strain>
    </source>
</reference>
<feature type="domain" description="4'-phosphopantetheinyl transferase" evidence="4">
    <location>
        <begin position="155"/>
        <end position="229"/>
    </location>
</feature>
<gene>
    <name evidence="5" type="ORF">AXF13_05290</name>
</gene>
<dbReference type="PANTHER" id="PTHR12215:SF10">
    <property type="entry name" value="L-AMINOADIPATE-SEMIALDEHYDE DEHYDROGENASE-PHOSPHOPANTETHEINYL TRANSFERASE"/>
    <property type="match status" value="1"/>
</dbReference>
<dbReference type="SUPFAM" id="SSF56214">
    <property type="entry name" value="4'-phosphopantetheinyl transferase"/>
    <property type="match status" value="2"/>
</dbReference>
<accession>A0A0X8JIR4</accession>